<protein>
    <submittedName>
        <fullName evidence="2">Uncharacterized protein</fullName>
    </submittedName>
</protein>
<gene>
    <name evidence="2" type="ORF">LCGC14_1265090</name>
</gene>
<organism evidence="2">
    <name type="scientific">marine sediment metagenome</name>
    <dbReference type="NCBI Taxonomy" id="412755"/>
    <lineage>
        <taxon>unclassified sequences</taxon>
        <taxon>metagenomes</taxon>
        <taxon>ecological metagenomes</taxon>
    </lineage>
</organism>
<dbReference type="EMBL" id="LAZR01007050">
    <property type="protein sequence ID" value="KKM87810.1"/>
    <property type="molecule type" value="Genomic_DNA"/>
</dbReference>
<keyword evidence="1" id="KW-0175">Coiled coil</keyword>
<comment type="caution">
    <text evidence="2">The sequence shown here is derived from an EMBL/GenBank/DDBJ whole genome shotgun (WGS) entry which is preliminary data.</text>
</comment>
<feature type="coiled-coil region" evidence="1">
    <location>
        <begin position="45"/>
        <end position="72"/>
    </location>
</feature>
<dbReference type="AlphaFoldDB" id="A0A0F9NGJ1"/>
<accession>A0A0F9NGJ1</accession>
<reference evidence="2" key="1">
    <citation type="journal article" date="2015" name="Nature">
        <title>Complex archaea that bridge the gap between prokaryotes and eukaryotes.</title>
        <authorList>
            <person name="Spang A."/>
            <person name="Saw J.H."/>
            <person name="Jorgensen S.L."/>
            <person name="Zaremba-Niedzwiedzka K."/>
            <person name="Martijn J."/>
            <person name="Lind A.E."/>
            <person name="van Eijk R."/>
            <person name="Schleper C."/>
            <person name="Guy L."/>
            <person name="Ettema T.J."/>
        </authorList>
    </citation>
    <scope>NUCLEOTIDE SEQUENCE</scope>
</reference>
<proteinExistence type="predicted"/>
<name>A0A0F9NGJ1_9ZZZZ</name>
<evidence type="ECO:0000313" key="2">
    <source>
        <dbReference type="EMBL" id="KKM87810.1"/>
    </source>
</evidence>
<evidence type="ECO:0000256" key="1">
    <source>
        <dbReference type="SAM" id="Coils"/>
    </source>
</evidence>
<sequence>MCFCTYDAYLRNRCVCRDKFDCPEAMVEVTVIPGTRPSEQDLAPLRKAERTIKKVTKNINSIKKGISRLERDMRKFPIK</sequence>